<dbReference type="PROSITE" id="PS50110">
    <property type="entry name" value="RESPONSE_REGULATORY"/>
    <property type="match status" value="1"/>
</dbReference>
<protein>
    <submittedName>
        <fullName evidence="4">Response regulator</fullName>
    </submittedName>
</protein>
<evidence type="ECO:0000256" key="1">
    <source>
        <dbReference type="ARBA" id="ARBA00022553"/>
    </source>
</evidence>
<dbReference type="PANTHER" id="PTHR44591">
    <property type="entry name" value="STRESS RESPONSE REGULATOR PROTEIN 1"/>
    <property type="match status" value="1"/>
</dbReference>
<dbReference type="Pfam" id="PF00072">
    <property type="entry name" value="Response_reg"/>
    <property type="match status" value="1"/>
</dbReference>
<sequence length="122" mass="13548">MATILVIDDDFYVREMLKTVLEDSGYDVLEAADGNIGVKLFSENKVDLIITDIIMPEKEGLETIQEVRKTSPDIKIIAMSGGAKVGPTTYLKLAEHFGANRVFQKPIHISELLGNIKELLNE</sequence>
<dbReference type="SUPFAM" id="SSF52172">
    <property type="entry name" value="CheY-like"/>
    <property type="match status" value="1"/>
</dbReference>
<dbReference type="AlphaFoldDB" id="A0A7C4EYU1"/>
<reference evidence="4" key="1">
    <citation type="journal article" date="2020" name="mSystems">
        <title>Genome- and Community-Level Interaction Insights into Carbon Utilization and Element Cycling Functions of Hydrothermarchaeota in Hydrothermal Sediment.</title>
        <authorList>
            <person name="Zhou Z."/>
            <person name="Liu Y."/>
            <person name="Xu W."/>
            <person name="Pan J."/>
            <person name="Luo Z.H."/>
            <person name="Li M."/>
        </authorList>
    </citation>
    <scope>NUCLEOTIDE SEQUENCE [LARGE SCALE GENOMIC DNA]</scope>
    <source>
        <strain evidence="4">SpSt-769</strain>
    </source>
</reference>
<gene>
    <name evidence="4" type="ORF">ENV54_12865</name>
</gene>
<dbReference type="GO" id="GO:0000160">
    <property type="term" value="P:phosphorelay signal transduction system"/>
    <property type="evidence" value="ECO:0007669"/>
    <property type="project" value="InterPro"/>
</dbReference>
<evidence type="ECO:0000313" key="4">
    <source>
        <dbReference type="EMBL" id="HGH62177.1"/>
    </source>
</evidence>
<proteinExistence type="predicted"/>
<dbReference type="InterPro" id="IPR011006">
    <property type="entry name" value="CheY-like_superfamily"/>
</dbReference>
<dbReference type="Gene3D" id="3.40.50.2300">
    <property type="match status" value="1"/>
</dbReference>
<evidence type="ECO:0000259" key="3">
    <source>
        <dbReference type="PROSITE" id="PS50110"/>
    </source>
</evidence>
<evidence type="ECO:0000256" key="2">
    <source>
        <dbReference type="PROSITE-ProRule" id="PRU00169"/>
    </source>
</evidence>
<dbReference type="InterPro" id="IPR050595">
    <property type="entry name" value="Bact_response_regulator"/>
</dbReference>
<organism evidence="4">
    <name type="scientific">Desulfomonile tiedjei</name>
    <dbReference type="NCBI Taxonomy" id="2358"/>
    <lineage>
        <taxon>Bacteria</taxon>
        <taxon>Pseudomonadati</taxon>
        <taxon>Thermodesulfobacteriota</taxon>
        <taxon>Desulfomonilia</taxon>
        <taxon>Desulfomonilales</taxon>
        <taxon>Desulfomonilaceae</taxon>
        <taxon>Desulfomonile</taxon>
    </lineage>
</organism>
<accession>A0A7C4EYU1</accession>
<dbReference type="InterPro" id="IPR001789">
    <property type="entry name" value="Sig_transdc_resp-reg_receiver"/>
</dbReference>
<name>A0A7C4EYU1_9BACT</name>
<keyword evidence="1 2" id="KW-0597">Phosphoprotein</keyword>
<dbReference type="SMART" id="SM00448">
    <property type="entry name" value="REC"/>
    <property type="match status" value="1"/>
</dbReference>
<dbReference type="PANTHER" id="PTHR44591:SF23">
    <property type="entry name" value="CHEY SUBFAMILY"/>
    <property type="match status" value="1"/>
</dbReference>
<dbReference type="EMBL" id="DTGT01000420">
    <property type="protein sequence ID" value="HGH62177.1"/>
    <property type="molecule type" value="Genomic_DNA"/>
</dbReference>
<feature type="modified residue" description="4-aspartylphosphate" evidence="2">
    <location>
        <position position="52"/>
    </location>
</feature>
<feature type="domain" description="Response regulatory" evidence="3">
    <location>
        <begin position="3"/>
        <end position="120"/>
    </location>
</feature>
<comment type="caution">
    <text evidence="4">The sequence shown here is derived from an EMBL/GenBank/DDBJ whole genome shotgun (WGS) entry which is preliminary data.</text>
</comment>